<dbReference type="Proteomes" id="UP000694845">
    <property type="component" value="Unplaced"/>
</dbReference>
<dbReference type="GO" id="GO:0008444">
    <property type="term" value="F:CDP-diacylglycerol-glycerol-3-phosphate 3-phosphatidyltransferase activity"/>
    <property type="evidence" value="ECO:0007669"/>
    <property type="project" value="UniProtKB-EC"/>
</dbReference>
<dbReference type="AlphaFoldDB" id="A0A8B7XYZ7"/>
<comment type="similarity">
    <text evidence="3 11">Belongs to the CDP-alcohol phosphatidyltransferase class-II family.</text>
</comment>
<accession>A0A8B7XYZ7</accession>
<evidence type="ECO:0000256" key="7">
    <source>
        <dbReference type="ARBA" id="ARBA00023098"/>
    </source>
</evidence>
<dbReference type="CDD" id="cd09135">
    <property type="entry name" value="PLDc_PGS1_euk_1"/>
    <property type="match status" value="1"/>
</dbReference>
<dbReference type="KEGG" id="aplc:110976220"/>
<evidence type="ECO:0000256" key="1">
    <source>
        <dbReference type="ARBA" id="ARBA00003537"/>
    </source>
</evidence>
<evidence type="ECO:0000256" key="3">
    <source>
        <dbReference type="ARBA" id="ARBA00010682"/>
    </source>
</evidence>
<dbReference type="SUPFAM" id="SSF56024">
    <property type="entry name" value="Phospholipase D/nuclease"/>
    <property type="match status" value="1"/>
</dbReference>
<keyword evidence="11" id="KW-0547">Nucleotide-binding</keyword>
<evidence type="ECO:0000256" key="6">
    <source>
        <dbReference type="ARBA" id="ARBA00022737"/>
    </source>
</evidence>
<evidence type="ECO:0000256" key="5">
    <source>
        <dbReference type="ARBA" id="ARBA00022679"/>
    </source>
</evidence>
<protein>
    <recommendedName>
        <fullName evidence="11">CDP-diacylglycerol--glycerol-3-phosphate 3-phosphatidyltransferase</fullName>
        <ecNumber evidence="11">2.7.8.5</ecNumber>
    </recommendedName>
</protein>
<reference evidence="15" key="1">
    <citation type="submission" date="2025-08" db="UniProtKB">
        <authorList>
            <consortium name="RefSeq"/>
        </authorList>
    </citation>
    <scope>IDENTIFICATION</scope>
</reference>
<dbReference type="CDD" id="cd09137">
    <property type="entry name" value="PLDc_PGS1_euk_2"/>
    <property type="match status" value="1"/>
</dbReference>
<comment type="pathway">
    <text evidence="2 11">Phospholipid metabolism; phosphatidylglycerol biosynthesis; phosphatidylglycerol from CDP-diacylglycerol: step 1/2.</text>
</comment>
<evidence type="ECO:0000256" key="2">
    <source>
        <dbReference type="ARBA" id="ARBA00005042"/>
    </source>
</evidence>
<evidence type="ECO:0000256" key="11">
    <source>
        <dbReference type="RuleBase" id="RU365024"/>
    </source>
</evidence>
<dbReference type="OMA" id="HKCLAQC"/>
<dbReference type="GeneID" id="110976220"/>
<evidence type="ECO:0000256" key="12">
    <source>
        <dbReference type="SAM" id="MobiDB-lite"/>
    </source>
</evidence>
<keyword evidence="9 11" id="KW-1208">Phospholipid metabolism</keyword>
<dbReference type="PANTHER" id="PTHR12586:SF1">
    <property type="entry name" value="CDP-DIACYLGLYCEROL--GLYCEROL-3-PHOSPHATE 3-PHOSPHATIDYLTRANSFERASE, MITOCHONDRIAL"/>
    <property type="match status" value="1"/>
</dbReference>
<dbReference type="Gene3D" id="3.30.870.10">
    <property type="entry name" value="Endonuclease Chain A"/>
    <property type="match status" value="2"/>
</dbReference>
<feature type="region of interest" description="Disordered" evidence="12">
    <location>
        <begin position="318"/>
        <end position="349"/>
    </location>
</feature>
<comment type="catalytic activity">
    <reaction evidence="10 11">
        <text>a CDP-1,2-diacyl-sn-glycerol + sn-glycerol 3-phosphate = a 1,2-diacyl-sn-glycero-3-phospho-(1'-sn-glycero-3'-phosphate) + CMP + H(+)</text>
        <dbReference type="Rhea" id="RHEA:12593"/>
        <dbReference type="ChEBI" id="CHEBI:15378"/>
        <dbReference type="ChEBI" id="CHEBI:57597"/>
        <dbReference type="ChEBI" id="CHEBI:58332"/>
        <dbReference type="ChEBI" id="CHEBI:60110"/>
        <dbReference type="ChEBI" id="CHEBI:60377"/>
        <dbReference type="EC" id="2.7.8.5"/>
    </reaction>
</comment>
<evidence type="ECO:0000256" key="8">
    <source>
        <dbReference type="ARBA" id="ARBA00023209"/>
    </source>
</evidence>
<name>A0A8B7XYZ7_ACAPL</name>
<comment type="subcellular location">
    <subcellularLocation>
        <location evidence="11">Mitochondrion</location>
    </subcellularLocation>
</comment>
<feature type="domain" description="PLD phosphodiesterase" evidence="13">
    <location>
        <begin position="216"/>
        <end position="242"/>
    </location>
</feature>
<dbReference type="OrthoDB" id="10250191at2759"/>
<keyword evidence="8 11" id="KW-0594">Phospholipid biosynthesis</keyword>
<dbReference type="GO" id="GO:0005739">
    <property type="term" value="C:mitochondrion"/>
    <property type="evidence" value="ECO:0007669"/>
    <property type="project" value="UniProtKB-SubCell"/>
</dbReference>
<comment type="function">
    <text evidence="1 11">Functions in the biosynthesis of the anionic phospholipids phosphatidylglycerol and cardiolipin.</text>
</comment>
<evidence type="ECO:0000313" key="14">
    <source>
        <dbReference type="Proteomes" id="UP000694845"/>
    </source>
</evidence>
<evidence type="ECO:0000256" key="9">
    <source>
        <dbReference type="ARBA" id="ARBA00023264"/>
    </source>
</evidence>
<dbReference type="GO" id="GO:0032049">
    <property type="term" value="P:cardiolipin biosynthetic process"/>
    <property type="evidence" value="ECO:0007669"/>
    <property type="project" value="InterPro"/>
</dbReference>
<evidence type="ECO:0000256" key="4">
    <source>
        <dbReference type="ARBA" id="ARBA00022516"/>
    </source>
</evidence>
<keyword evidence="6" id="KW-0677">Repeat</keyword>
<dbReference type="CTD" id="9489"/>
<dbReference type="InterPro" id="IPR016270">
    <property type="entry name" value="PGS1"/>
</dbReference>
<feature type="compositionally biased region" description="Basic residues" evidence="12">
    <location>
        <begin position="339"/>
        <end position="349"/>
    </location>
</feature>
<dbReference type="GO" id="GO:0005524">
    <property type="term" value="F:ATP binding"/>
    <property type="evidence" value="ECO:0007669"/>
    <property type="project" value="UniProtKB-KW"/>
</dbReference>
<evidence type="ECO:0000259" key="13">
    <source>
        <dbReference type="PROSITE" id="PS50035"/>
    </source>
</evidence>
<dbReference type="RefSeq" id="XP_022084996.1">
    <property type="nucleotide sequence ID" value="XM_022229304.1"/>
</dbReference>
<gene>
    <name evidence="15" type="primary">LOC110976220</name>
</gene>
<keyword evidence="4 11" id="KW-0444">Lipid biosynthesis</keyword>
<proteinExistence type="inferred from homology"/>
<keyword evidence="14" id="KW-1185">Reference proteome</keyword>
<dbReference type="PANTHER" id="PTHR12586">
    <property type="entry name" value="CDP-DIACYLGLYCEROL--SERINE O-PHOSPHATIDYLTRANSFERASE"/>
    <property type="match status" value="1"/>
</dbReference>
<dbReference type="PROSITE" id="PS50035">
    <property type="entry name" value="PLD"/>
    <property type="match status" value="1"/>
</dbReference>
<evidence type="ECO:0000256" key="10">
    <source>
        <dbReference type="ARBA" id="ARBA00048586"/>
    </source>
</evidence>
<dbReference type="EC" id="2.7.8.5" evidence="11"/>
<keyword evidence="11" id="KW-0496">Mitochondrion</keyword>
<sequence length="653" mass="74162">MAAPVQAARASVSSLRTLWWHGARLRLFHGRLIGSYRQAFDLPQRRAYCLSKDTPGASSSHSSFCSRGTLQEGDADVFEHFAWVSDRAPGFWVSGNQITVLKGPQEYFETLKERMETCRRRVVLAALYLGTGTQEEELVVSLYEACRRSRLANSSTPLEVQILLDCTRGSRGKHNSRTMLLPLLRNFQPEVRVSLYHTPDLRGFLKKMIPERYNEVIGLSHLKVCIFDDTLIISGANLSESYFTNRQDRYVMLEDCPRLADFFQELVSTVSSFSFQLNPDDSLTLDPEVGIHPYEGDELNFKQVARDRIQEVIDPSKWDQFGGHMTKPRHSSHSQETRHSHRQSICRKQRHPNDEITTWESYRGMHKDVTSSTDMTAGLIGTHLPCSGTSKFLRTKKNDGTESTSSCIASNSESCIQSVKLPKQSQCGSQPTSSNSNSHRNQVGDTLVFPLIQMGSFGVTVDQDVTCQLLKSAEESSHLALASGYFNLTREYMDLVLGSKATYSILMASPEANGFFGARGISGYVPAAYTFIARNFLRKVRWRNKADKISMHEYFRQGWTFHVKGLWYYLHGESLPSLTLIGSPNFGHRSVHRDLEAQLAIVTTNDKLQNQLHQERQDFFNQSEVITSSTFRRQERRVPLWAKIFTLVARNFF</sequence>
<keyword evidence="11" id="KW-0067">ATP-binding</keyword>
<organism evidence="14 15">
    <name type="scientific">Acanthaster planci</name>
    <name type="common">Crown-of-thorns starfish</name>
    <dbReference type="NCBI Taxonomy" id="133434"/>
    <lineage>
        <taxon>Eukaryota</taxon>
        <taxon>Metazoa</taxon>
        <taxon>Echinodermata</taxon>
        <taxon>Eleutherozoa</taxon>
        <taxon>Asterozoa</taxon>
        <taxon>Asteroidea</taxon>
        <taxon>Valvatacea</taxon>
        <taxon>Valvatida</taxon>
        <taxon>Acanthasteridae</taxon>
        <taxon>Acanthaster</taxon>
    </lineage>
</organism>
<dbReference type="UniPathway" id="UPA00084">
    <property type="reaction ID" value="UER00503"/>
</dbReference>
<dbReference type="InterPro" id="IPR001736">
    <property type="entry name" value="PLipase_D/transphosphatidylase"/>
</dbReference>
<keyword evidence="7 11" id="KW-0443">Lipid metabolism</keyword>
<evidence type="ECO:0000313" key="15">
    <source>
        <dbReference type="RefSeq" id="XP_022084996.1"/>
    </source>
</evidence>
<keyword evidence="5 11" id="KW-0808">Transferase</keyword>